<name>A0A7N1A2R5_KALFE</name>
<keyword evidence="3" id="KW-0862">Zinc</keyword>
<proteinExistence type="predicted"/>
<dbReference type="EnsemblPlants" id="Kaladp0082s0166.3.v1.1">
    <property type="protein sequence ID" value="Kaladp0082s0166.3.v1.1"/>
    <property type="gene ID" value="Kaladp0082s0166.v1.1"/>
</dbReference>
<dbReference type="InterPro" id="IPR013083">
    <property type="entry name" value="Znf_RING/FYVE/PHD"/>
</dbReference>
<evidence type="ECO:0000313" key="6">
    <source>
        <dbReference type="EnsemblPlants" id="Kaladp0082s0166.3.v1.1"/>
    </source>
</evidence>
<dbReference type="AlphaFoldDB" id="A0A7N1A2R5"/>
<dbReference type="Pfam" id="PF13923">
    <property type="entry name" value="zf-C3HC4_2"/>
    <property type="match status" value="1"/>
</dbReference>
<dbReference type="Gramene" id="Kaladp0082s0166.3.v1.1">
    <property type="protein sequence ID" value="Kaladp0082s0166.3.v1.1"/>
    <property type="gene ID" value="Kaladp0082s0166.v1.1"/>
</dbReference>
<dbReference type="Proteomes" id="UP000594263">
    <property type="component" value="Unplaced"/>
</dbReference>
<keyword evidence="7" id="KW-1185">Reference proteome</keyword>
<reference evidence="6" key="1">
    <citation type="submission" date="2021-01" db="UniProtKB">
        <authorList>
            <consortium name="EnsemblPlants"/>
        </authorList>
    </citation>
    <scope>IDENTIFICATION</scope>
</reference>
<dbReference type="Gene3D" id="3.30.40.10">
    <property type="entry name" value="Zinc/RING finger domain, C3HC4 (zinc finger)"/>
    <property type="match status" value="1"/>
</dbReference>
<dbReference type="PROSITE" id="PS00518">
    <property type="entry name" value="ZF_RING_1"/>
    <property type="match status" value="1"/>
</dbReference>
<evidence type="ECO:0000256" key="2">
    <source>
        <dbReference type="ARBA" id="ARBA00022771"/>
    </source>
</evidence>
<protein>
    <recommendedName>
        <fullName evidence="5">RING-type domain-containing protein</fullName>
    </recommendedName>
</protein>
<dbReference type="InterPro" id="IPR044807">
    <property type="entry name" value="DRIP1-like"/>
</dbReference>
<dbReference type="GO" id="GO:0008270">
    <property type="term" value="F:zinc ion binding"/>
    <property type="evidence" value="ECO:0007669"/>
    <property type="project" value="UniProtKB-KW"/>
</dbReference>
<dbReference type="Gramene" id="Kaladp0082s0166.1.v1.1">
    <property type="protein sequence ID" value="Kaladp0082s0166.1.v1.1"/>
    <property type="gene ID" value="Kaladp0082s0166.v1.1"/>
</dbReference>
<evidence type="ECO:0000259" key="5">
    <source>
        <dbReference type="PROSITE" id="PS50089"/>
    </source>
</evidence>
<dbReference type="EnsemblPlants" id="Kaladp0082s0166.1.v1.1">
    <property type="protein sequence ID" value="Kaladp0082s0166.1.v1.1"/>
    <property type="gene ID" value="Kaladp0082s0166.v1.1"/>
</dbReference>
<organism evidence="6 7">
    <name type="scientific">Kalanchoe fedtschenkoi</name>
    <name type="common">Lavender scallops</name>
    <name type="synonym">South American air plant</name>
    <dbReference type="NCBI Taxonomy" id="63787"/>
    <lineage>
        <taxon>Eukaryota</taxon>
        <taxon>Viridiplantae</taxon>
        <taxon>Streptophyta</taxon>
        <taxon>Embryophyta</taxon>
        <taxon>Tracheophyta</taxon>
        <taxon>Spermatophyta</taxon>
        <taxon>Magnoliopsida</taxon>
        <taxon>eudicotyledons</taxon>
        <taxon>Gunneridae</taxon>
        <taxon>Pentapetalae</taxon>
        <taxon>Saxifragales</taxon>
        <taxon>Crassulaceae</taxon>
        <taxon>Kalanchoe</taxon>
    </lineage>
</organism>
<sequence length="174" mass="19241">MEPRLVRRKAVASCLSCSICRGTLNEATTVSVCLHSFCKSCITKKIVEEDVSNCPQCNTYLGGDPLEKLRVDNSLQKIRATIFPSKSYKPKFCHKSKLTCQSDPIANASPKSNTKKGELSNASMHFVESATVKLQNQHTSHSQQVQEIEQNDHNLSDVLVTETAMHLSSLSRST</sequence>
<dbReference type="Gramene" id="Kaladp0082s0166.2.v1.1">
    <property type="protein sequence ID" value="Kaladp0082s0166.2.v1.1"/>
    <property type="gene ID" value="Kaladp0082s0166.v1.1"/>
</dbReference>
<feature type="domain" description="RING-type" evidence="5">
    <location>
        <begin position="17"/>
        <end position="58"/>
    </location>
</feature>
<dbReference type="SUPFAM" id="SSF57850">
    <property type="entry name" value="RING/U-box"/>
    <property type="match status" value="1"/>
</dbReference>
<dbReference type="GO" id="GO:0004842">
    <property type="term" value="F:ubiquitin-protein transferase activity"/>
    <property type="evidence" value="ECO:0007669"/>
    <property type="project" value="InterPro"/>
</dbReference>
<dbReference type="SMART" id="SM00184">
    <property type="entry name" value="RING"/>
    <property type="match status" value="1"/>
</dbReference>
<evidence type="ECO:0000256" key="3">
    <source>
        <dbReference type="ARBA" id="ARBA00022833"/>
    </source>
</evidence>
<dbReference type="PANTHER" id="PTHR46293:SF1">
    <property type="entry name" value="OS03G0632800 PROTEIN"/>
    <property type="match status" value="1"/>
</dbReference>
<dbReference type="InterPro" id="IPR001841">
    <property type="entry name" value="Znf_RING"/>
</dbReference>
<dbReference type="PROSITE" id="PS50089">
    <property type="entry name" value="ZF_RING_2"/>
    <property type="match status" value="1"/>
</dbReference>
<evidence type="ECO:0000313" key="7">
    <source>
        <dbReference type="Proteomes" id="UP000594263"/>
    </source>
</evidence>
<dbReference type="PANTHER" id="PTHR46293">
    <property type="entry name" value="E3 UBIQUITIN PROTEIN LIGASE DRIP1"/>
    <property type="match status" value="1"/>
</dbReference>
<evidence type="ECO:0000256" key="4">
    <source>
        <dbReference type="PROSITE-ProRule" id="PRU00175"/>
    </source>
</evidence>
<keyword evidence="2 4" id="KW-0863">Zinc-finger</keyword>
<dbReference type="InterPro" id="IPR017907">
    <property type="entry name" value="Znf_RING_CS"/>
</dbReference>
<accession>A0A7N1A2R5</accession>
<evidence type="ECO:0000256" key="1">
    <source>
        <dbReference type="ARBA" id="ARBA00022723"/>
    </source>
</evidence>
<dbReference type="EnsemblPlants" id="Kaladp0082s0166.2.v1.1">
    <property type="protein sequence ID" value="Kaladp0082s0166.2.v1.1"/>
    <property type="gene ID" value="Kaladp0082s0166.v1.1"/>
</dbReference>
<keyword evidence="1" id="KW-0479">Metal-binding</keyword>